<protein>
    <submittedName>
        <fullName evidence="1">VP11</fullName>
    </submittedName>
</protein>
<dbReference type="KEGG" id="vg:65246910"/>
<dbReference type="Proteomes" id="UP000502187">
    <property type="component" value="Genome"/>
</dbReference>
<dbReference type="RefSeq" id="YP_010086003.1">
    <property type="nucleotide sequence ID" value="NC_055243.1"/>
</dbReference>
<organism evidence="1 2">
    <name type="scientific">Kundal virus</name>
    <dbReference type="NCBI Taxonomy" id="2290890"/>
    <lineage>
        <taxon>Viruses</taxon>
        <taxon>Riboviria</taxon>
        <taxon>Orthornavirae</taxon>
        <taxon>Duplornaviricota</taxon>
        <taxon>Resentoviricetes</taxon>
        <taxon>Reovirales</taxon>
        <taxon>Spinareoviridae</taxon>
        <taxon>Coltivirus</taxon>
        <taxon>Coltivirus kundalense</taxon>
        <taxon>Kundal coltivirus</taxon>
    </lineage>
</organism>
<proteinExistence type="predicted"/>
<dbReference type="GeneID" id="65246910"/>
<gene>
    <name evidence="1" type="primary">VP11</name>
</gene>
<evidence type="ECO:0000313" key="1">
    <source>
        <dbReference type="EMBL" id="AXG65504.1"/>
    </source>
</evidence>
<sequence length="304" mass="33446">MPVSAIVGSSLSTASIIFNYPRTTINGQVKSARVIAKPLIPFILAIDIDQIKGWSLFTSWAEKNLGRLDRSDEWQQFLDINIKVTTASVEGMVLRCNAGSIDLGTFSAPSKPGERSVFNIVGSSAIAHPLSKYLVDNLVEWCKHGPSASVDWLSASEFDLGIFDIECRVPLKIVKNTTEKWNSLLDYWRDLADSRMNAKPDELEAYRSNMIGSLILTCQGMQISPQMATLIEAQGGSGPMLLAVVGRMRDEVAPTINLRDAGDKKLIPSWRNFANRTGSVNYVMSLNVRIPGATSVTYDDVEIM</sequence>
<dbReference type="EMBL" id="MH327945">
    <property type="protein sequence ID" value="AXG65504.1"/>
    <property type="molecule type" value="Genomic_RNA"/>
</dbReference>
<reference evidence="1" key="1">
    <citation type="journal article" date="2019" name="J. Virol.">
        <title>Characterization of Novel Reoviruses [Wad Medani virus (Orbivirus) and Kundal (Coltivirus)] collected from Hyalomma antolicum ticks in India during CCHF surveillance.</title>
        <authorList>
            <person name="Yadav P.D."/>
            <person name="Whitmer S.L."/>
            <person name="Sarkale P."/>
            <person name="Ng T.F."/>
            <person name="Goldsmith C.S."/>
            <person name="Nyayanit D.A."/>
            <person name="Esona M.D."/>
            <person name="Shrivastava-Ranjan P."/>
            <person name="Lakra R."/>
            <person name="Pardeshi P."/>
            <person name="Majumdar T.D."/>
            <person name="Francis A."/>
            <person name="Klena J.D."/>
            <person name="Nichol S.T."/>
            <person name="Stroher U."/>
            <person name="Mourya D."/>
        </authorList>
    </citation>
    <scope>NUCLEOTIDE SEQUENCE [LARGE SCALE GENOMIC DNA]</scope>
    <source>
        <strain evidence="1">MCL-13-T-316</strain>
    </source>
</reference>
<accession>A0A499RQU6</accession>
<name>A0A499RQU6_9REOV</name>
<keyword evidence="2" id="KW-1185">Reference proteome</keyword>
<evidence type="ECO:0000313" key="2">
    <source>
        <dbReference type="Proteomes" id="UP000502187"/>
    </source>
</evidence>